<reference evidence="4 5" key="1">
    <citation type="journal article" date="2013" name="Front. Microbiol.">
        <title>Comparative genomic analyses of the cyanobacterium, Lyngbya aestuarii BL J, a powerful hydrogen producer.</title>
        <authorList>
            <person name="Kothari A."/>
            <person name="Vaughn M."/>
            <person name="Garcia-Pichel F."/>
        </authorList>
    </citation>
    <scope>NUCLEOTIDE SEQUENCE [LARGE SCALE GENOMIC DNA]</scope>
    <source>
        <strain evidence="4 5">BL J</strain>
    </source>
</reference>
<dbReference type="Gene3D" id="1.10.287.110">
    <property type="entry name" value="DnaJ domain"/>
    <property type="match status" value="1"/>
</dbReference>
<dbReference type="Pfam" id="PF25515">
    <property type="entry name" value="Arm_PDR"/>
    <property type="match status" value="1"/>
</dbReference>
<feature type="compositionally biased region" description="Polar residues" evidence="1">
    <location>
        <begin position="507"/>
        <end position="528"/>
    </location>
</feature>
<evidence type="ECO:0000259" key="3">
    <source>
        <dbReference type="PROSITE" id="PS50076"/>
    </source>
</evidence>
<proteinExistence type="predicted"/>
<dbReference type="InterPro" id="IPR001623">
    <property type="entry name" value="DnaJ_domain"/>
</dbReference>
<feature type="compositionally biased region" description="Low complexity" evidence="1">
    <location>
        <begin position="540"/>
        <end position="560"/>
    </location>
</feature>
<dbReference type="PATRIC" id="fig|1348334.3.peg.253"/>
<evidence type="ECO:0000256" key="2">
    <source>
        <dbReference type="SAM" id="Phobius"/>
    </source>
</evidence>
<dbReference type="RefSeq" id="WP_023064082.1">
    <property type="nucleotide sequence ID" value="NZ_AUZM01000002.1"/>
</dbReference>
<feature type="domain" description="J" evidence="3">
    <location>
        <begin position="6"/>
        <end position="70"/>
    </location>
</feature>
<dbReference type="InterPro" id="IPR058032">
    <property type="entry name" value="CDP1-like_a_solenoid_1"/>
</dbReference>
<sequence length="777" mass="85925">MRIPLDYYRILGLPIQATAEQLKQAHRDRTMQLPRREYSDVAIGSRKRLIDEAYGVLSDTDQRQAYDMGFLAKTYDTEDPKASAPVGITLSKSSSSGSANETHTPSIEIDDQDFVGALLVLQELGEYEQVIKLTLPYLGNGSMGIKDGRFGDPNLILPDVILTVALAYLELGREQWQQGQYEKAAASLETGQEILLQENLFASLRGEMQADLYKLRPYRILELLQQPDEKVAERRRGMQLLREMLHERGGIDGHGDDQSGLSVEDFLRFVQQLRRYLTTTEQQTIFETEARRPSAVATYLAVYAQIAQGFANRQPALIRKAKLMLMQLGRRQDVHLEKAVCSLLLGQTEEASRALELSQEREPIAYIRENSQDSPDLLPGLCLYAERWLQDEVFPHFRDLVNRSVSLKDYFADEHVQSYLESLSSEVGTANEWVVVQPRRNNPSSGTVATPKPMLGSQSQSSSVKTPTSKLGGASAGTTTVTLTSSMAATPSPATGVSSPSPSRSSTVKSELSASPPLTESELSQASRQMPPRLSEPIPSSSKSSGSGSSRSSSTTVSTSPVLGQESSTEGRTPGTRRHNNSTKFDPSTLRRLLLLGAASVLGLWLAWLILSAIWGLVSGAFGGGNQQAMVQLDQPPVAIPTPEPQNPLTAELTPEVAQQVVQKWLDTKAAALGPQHQIEALRDILVDPALAQWVAIAQSIESENSYRNYQHNLTINDVQIDPNDPNQAVIDAQVSETTRFYQNGQPVDSRDETLRVRYQLVKQQDLWQIEDWRVVR</sequence>
<feature type="compositionally biased region" description="Polar residues" evidence="1">
    <location>
        <begin position="439"/>
        <end position="448"/>
    </location>
</feature>
<dbReference type="InterPro" id="IPR025344">
    <property type="entry name" value="CDP1-like_IMS"/>
</dbReference>
<evidence type="ECO:0000313" key="5">
    <source>
        <dbReference type="Proteomes" id="UP000017127"/>
    </source>
</evidence>
<name>U7QQM9_9CYAN</name>
<feature type="compositionally biased region" description="Polar residues" evidence="1">
    <location>
        <begin position="476"/>
        <end position="497"/>
    </location>
</feature>
<dbReference type="InterPro" id="IPR057137">
    <property type="entry name" value="CDP1-like_a_solenoid_2"/>
</dbReference>
<dbReference type="InterPro" id="IPR036869">
    <property type="entry name" value="J_dom_sf"/>
</dbReference>
<dbReference type="InterPro" id="IPR044685">
    <property type="entry name" value="CPD1-like"/>
</dbReference>
<organism evidence="4 5">
    <name type="scientific">Lyngbya aestuarii BL J</name>
    <dbReference type="NCBI Taxonomy" id="1348334"/>
    <lineage>
        <taxon>Bacteria</taxon>
        <taxon>Bacillati</taxon>
        <taxon>Cyanobacteriota</taxon>
        <taxon>Cyanophyceae</taxon>
        <taxon>Oscillatoriophycideae</taxon>
        <taxon>Oscillatoriales</taxon>
        <taxon>Microcoleaceae</taxon>
        <taxon>Lyngbya</taxon>
    </lineage>
</organism>
<dbReference type="AlphaFoldDB" id="U7QQM9"/>
<dbReference type="Pfam" id="PF23468">
    <property type="entry name" value="ARC6"/>
    <property type="match status" value="1"/>
</dbReference>
<feature type="region of interest" description="Disordered" evidence="1">
    <location>
        <begin position="437"/>
        <end position="585"/>
    </location>
</feature>
<feature type="compositionally biased region" description="Polar residues" evidence="1">
    <location>
        <begin position="561"/>
        <end position="571"/>
    </location>
</feature>
<dbReference type="Pfam" id="PF00226">
    <property type="entry name" value="DnaJ"/>
    <property type="match status" value="1"/>
</dbReference>
<protein>
    <submittedName>
        <fullName evidence="4">DnaJ domain protein</fullName>
    </submittedName>
</protein>
<dbReference type="SUPFAM" id="SSF46565">
    <property type="entry name" value="Chaperone J-domain"/>
    <property type="match status" value="1"/>
</dbReference>
<dbReference type="SMART" id="SM00271">
    <property type="entry name" value="DnaJ"/>
    <property type="match status" value="1"/>
</dbReference>
<dbReference type="Proteomes" id="UP000017127">
    <property type="component" value="Unassembled WGS sequence"/>
</dbReference>
<accession>U7QQM9</accession>
<keyword evidence="2" id="KW-0812">Transmembrane</keyword>
<dbReference type="PROSITE" id="PS50076">
    <property type="entry name" value="DNAJ_2"/>
    <property type="match status" value="1"/>
</dbReference>
<dbReference type="OrthoDB" id="415891at2"/>
<dbReference type="Pfam" id="PF13355">
    <property type="entry name" value="ARC6-like_IMS"/>
    <property type="match status" value="1"/>
</dbReference>
<dbReference type="PANTHER" id="PTHR33925:SF1">
    <property type="entry name" value="PROTEIN ACCUMULATION AND REPLICATION OF CHLOROPLASTS 6, CHLOROPLASTIC"/>
    <property type="match status" value="1"/>
</dbReference>
<comment type="caution">
    <text evidence="4">The sequence shown here is derived from an EMBL/GenBank/DDBJ whole genome shotgun (WGS) entry which is preliminary data.</text>
</comment>
<evidence type="ECO:0000256" key="1">
    <source>
        <dbReference type="SAM" id="MobiDB-lite"/>
    </source>
</evidence>
<gene>
    <name evidence="4" type="ORF">M595_0258</name>
</gene>
<dbReference type="EMBL" id="AUZM01000002">
    <property type="protein sequence ID" value="ERT09582.1"/>
    <property type="molecule type" value="Genomic_DNA"/>
</dbReference>
<dbReference type="PANTHER" id="PTHR33925">
    <property type="entry name" value="PLASTID DIVISION PROTEIN CDP1, CHLOROPLASTIC-RELATED"/>
    <property type="match status" value="1"/>
</dbReference>
<feature type="transmembrane region" description="Helical" evidence="2">
    <location>
        <begin position="593"/>
        <end position="618"/>
    </location>
</feature>
<keyword evidence="2" id="KW-0472">Membrane</keyword>
<dbReference type="CDD" id="cd06257">
    <property type="entry name" value="DnaJ"/>
    <property type="match status" value="1"/>
</dbReference>
<feature type="compositionally biased region" description="Polar residues" evidence="1">
    <location>
        <begin position="456"/>
        <end position="469"/>
    </location>
</feature>
<keyword evidence="2" id="KW-1133">Transmembrane helix</keyword>
<keyword evidence="5" id="KW-1185">Reference proteome</keyword>
<evidence type="ECO:0000313" key="4">
    <source>
        <dbReference type="EMBL" id="ERT09582.1"/>
    </source>
</evidence>